<dbReference type="Proteomes" id="UP000324222">
    <property type="component" value="Unassembled WGS sequence"/>
</dbReference>
<gene>
    <name evidence="1" type="ORF">E2C01_088316</name>
</gene>
<comment type="caution">
    <text evidence="1">The sequence shown here is derived from an EMBL/GenBank/DDBJ whole genome shotgun (WGS) entry which is preliminary data.</text>
</comment>
<dbReference type="AlphaFoldDB" id="A0A5B7JLL4"/>
<name>A0A5B7JLL4_PORTR</name>
<protein>
    <submittedName>
        <fullName evidence="1">Uncharacterized protein</fullName>
    </submittedName>
</protein>
<dbReference type="EMBL" id="VSRR010093975">
    <property type="protein sequence ID" value="MPC93194.1"/>
    <property type="molecule type" value="Genomic_DNA"/>
</dbReference>
<reference evidence="1 2" key="1">
    <citation type="submission" date="2019-05" db="EMBL/GenBank/DDBJ databases">
        <title>Another draft genome of Portunus trituberculatus and its Hox gene families provides insights of decapod evolution.</title>
        <authorList>
            <person name="Jeong J.-H."/>
            <person name="Song I."/>
            <person name="Kim S."/>
            <person name="Choi T."/>
            <person name="Kim D."/>
            <person name="Ryu S."/>
            <person name="Kim W."/>
        </authorList>
    </citation>
    <scope>NUCLEOTIDE SEQUENCE [LARGE SCALE GENOMIC DNA]</scope>
    <source>
        <tissue evidence="1">Muscle</tissue>
    </source>
</reference>
<sequence>MFSGEPTCSTCSHLPTFTHVDTRRSLALPCTSSPQASLFTSWGCARKDLRRRLKVCASISSKEVSGVLILFSQEGL</sequence>
<evidence type="ECO:0000313" key="2">
    <source>
        <dbReference type="Proteomes" id="UP000324222"/>
    </source>
</evidence>
<evidence type="ECO:0000313" key="1">
    <source>
        <dbReference type="EMBL" id="MPC93194.1"/>
    </source>
</evidence>
<proteinExistence type="predicted"/>
<keyword evidence="2" id="KW-1185">Reference proteome</keyword>
<accession>A0A5B7JLL4</accession>
<organism evidence="1 2">
    <name type="scientific">Portunus trituberculatus</name>
    <name type="common">Swimming crab</name>
    <name type="synonym">Neptunus trituberculatus</name>
    <dbReference type="NCBI Taxonomy" id="210409"/>
    <lineage>
        <taxon>Eukaryota</taxon>
        <taxon>Metazoa</taxon>
        <taxon>Ecdysozoa</taxon>
        <taxon>Arthropoda</taxon>
        <taxon>Crustacea</taxon>
        <taxon>Multicrustacea</taxon>
        <taxon>Malacostraca</taxon>
        <taxon>Eumalacostraca</taxon>
        <taxon>Eucarida</taxon>
        <taxon>Decapoda</taxon>
        <taxon>Pleocyemata</taxon>
        <taxon>Brachyura</taxon>
        <taxon>Eubrachyura</taxon>
        <taxon>Portunoidea</taxon>
        <taxon>Portunidae</taxon>
        <taxon>Portuninae</taxon>
        <taxon>Portunus</taxon>
    </lineage>
</organism>